<proteinExistence type="predicted"/>
<comment type="caution">
    <text evidence="1">The sequence shown here is derived from an EMBL/GenBank/DDBJ whole genome shotgun (WGS) entry which is preliminary data.</text>
</comment>
<accession>A0ABQ9ZS92</accession>
<organism evidence="1 2">
    <name type="scientific">Daphnia magna</name>
    <dbReference type="NCBI Taxonomy" id="35525"/>
    <lineage>
        <taxon>Eukaryota</taxon>
        <taxon>Metazoa</taxon>
        <taxon>Ecdysozoa</taxon>
        <taxon>Arthropoda</taxon>
        <taxon>Crustacea</taxon>
        <taxon>Branchiopoda</taxon>
        <taxon>Diplostraca</taxon>
        <taxon>Cladocera</taxon>
        <taxon>Anomopoda</taxon>
        <taxon>Daphniidae</taxon>
        <taxon>Daphnia</taxon>
    </lineage>
</organism>
<evidence type="ECO:0000313" key="1">
    <source>
        <dbReference type="EMBL" id="KAK4015796.1"/>
    </source>
</evidence>
<sequence length="92" mass="10058">MLGFYIENWNQLLEFQAEKIDFVIPGRRRALTSANVKIVYSLPAALHAPRTKVDRIPQCPALLPASLSQALGNLPGESIEAVSPPALVDSNF</sequence>
<reference evidence="1 2" key="1">
    <citation type="journal article" date="2023" name="Nucleic Acids Res.">
        <title>The hologenome of Daphnia magna reveals possible DNA methylation and microbiome-mediated evolution of the host genome.</title>
        <authorList>
            <person name="Chaturvedi A."/>
            <person name="Li X."/>
            <person name="Dhandapani V."/>
            <person name="Marshall H."/>
            <person name="Kissane S."/>
            <person name="Cuenca-Cambronero M."/>
            <person name="Asole G."/>
            <person name="Calvet F."/>
            <person name="Ruiz-Romero M."/>
            <person name="Marangio P."/>
            <person name="Guigo R."/>
            <person name="Rago D."/>
            <person name="Mirbahai L."/>
            <person name="Eastwood N."/>
            <person name="Colbourne J.K."/>
            <person name="Zhou J."/>
            <person name="Mallon E."/>
            <person name="Orsini L."/>
        </authorList>
    </citation>
    <scope>NUCLEOTIDE SEQUENCE [LARGE SCALE GENOMIC DNA]</scope>
    <source>
        <strain evidence="1">LRV0_1</strain>
    </source>
</reference>
<protein>
    <submittedName>
        <fullName evidence="1">Uncharacterized protein</fullName>
    </submittedName>
</protein>
<keyword evidence="2" id="KW-1185">Reference proteome</keyword>
<dbReference type="Proteomes" id="UP001234178">
    <property type="component" value="Unassembled WGS sequence"/>
</dbReference>
<evidence type="ECO:0000313" key="2">
    <source>
        <dbReference type="Proteomes" id="UP001234178"/>
    </source>
</evidence>
<name>A0ABQ9ZS92_9CRUS</name>
<gene>
    <name evidence="1" type="ORF">OUZ56_030770</name>
</gene>
<dbReference type="EMBL" id="JAOYFB010000005">
    <property type="protein sequence ID" value="KAK4015796.1"/>
    <property type="molecule type" value="Genomic_DNA"/>
</dbReference>